<reference evidence="13 14" key="1">
    <citation type="submission" date="2016-06" db="EMBL/GenBank/DDBJ databases">
        <title>Evolution of pathogenesis and genome organization in the Tremellales.</title>
        <authorList>
            <person name="Cuomo C."/>
            <person name="Litvintseva A."/>
            <person name="Heitman J."/>
            <person name="Chen Y."/>
            <person name="Sun S."/>
            <person name="Springer D."/>
            <person name="Dromer F."/>
            <person name="Young S."/>
            <person name="Zeng Q."/>
            <person name="Chapman S."/>
            <person name="Gujja S."/>
            <person name="Saif S."/>
            <person name="Birren B."/>
        </authorList>
    </citation>
    <scope>NUCLEOTIDE SEQUENCE [LARGE SCALE GENOMIC DNA]</scope>
    <source>
        <strain evidence="13 14">ATCC 28783</strain>
    </source>
</reference>
<feature type="transmembrane region" description="Helical" evidence="10">
    <location>
        <begin position="1244"/>
        <end position="1264"/>
    </location>
</feature>
<evidence type="ECO:0000256" key="1">
    <source>
        <dbReference type="ARBA" id="ARBA00004141"/>
    </source>
</evidence>
<keyword evidence="14" id="KW-1185">Reference proteome</keyword>
<evidence type="ECO:0000256" key="6">
    <source>
        <dbReference type="ARBA" id="ARBA00022840"/>
    </source>
</evidence>
<sequence length="1627" mass="181378">MRIRTDVINAPMSSSTLCDTESLLQDDRLDHPLWTQDSEYETYKNVKYVQDQEMEDDPAAGEPDVIIGWGEFTRHVRRYKMFLGLSMGLGLGLEGWCLVNELRMLSVDEMGDLGLKRDGMVNARIGVNVVGLMSMLYILSLHLLSLFRPLYLAPSARSESSSNSHRSRMKGSKESDIRHNALHRRLCTQGFWFLSLMILLHQAPDLFYILKYHQSPSFSPTSISHSSSTSFTSSVSSSYDSSSISPGLYPPYLDFFSFSTFFDSVPVLTSMPSLSLSLLNLSNIKYEVLHQTVPGFGIKTVRTMVQMVAWLVVGFMRRGPKLGYETPKLGTGFGLSKDPVRSGGRNRKSRRSTNMIQNIGNDAVEDGGLRGEEDGKSEVFDRANCGMLDFIFLTYSAGTLFKSMRVTSLALGDLPYLAQQQRRAGFRATVYKHGNVRLDKEGNIEKITGWQVLKALYRGQTWNMLINVILEGLPQFFGYLVIFAQHELIQSFIPGERDKTYAYVLCGLLFVGQSTEVIISAFASVREHVFLHVPIRMTLSSLLFQKILRSHDARSLESTESSDSDELKTRSRSQILNLLTIDNWTLSTLQHLVWGLPNNTINLLIGTYFLYSMLGISALVGIACIPIFAPLPYFVGKLIYRCDRAWAKARDARTNAVKELLMSVKVVKLNAFEPFYKKRITDLRTEEVKWQRWRYTLGTIFTAITEHTPGVALVATLGFHTVVLGRPLEPASAFVAMTIFGRIKSSMSWLPNALQQCFQAKVALDRVANYLNQPEVDVEAWNTSAVPSGIVMADATVEWPGGEEGNKEELMDDKFKLSNVTLSVPEGRLTIVCGPLGSGKSLLLRALLAEASVTSGILLAPRTHPAATPLNGPAVRRAWTLSTWLDDSVCYAPQAAYIRHGTIKDNVLFGQPMWKERYERALWEAGLSGDLKGFEEGDRTEVGEMGVTLSGGQRARINLARCLYSRSRTVYLDDILSAVDAHTAKFLVANAFQGTLFRYRTVILVTHHVELCLPAAEYVIVLENGRVTSAGPSQNADAEALTALASPKSPLHDDDSENSEEPHENQAEYEDGEDHKGRQVYTVEHQGVGRVASSHYWLMLRAAGGWSYWITWILLLSIAKATHFIQSYILEIWCEDPSPDHQNGYLLLLILALSCGMVSGTGRWVWLYGVGNYGFYSRGSHLIHRELLGKVMAASVGWFESTPRGRLMNVFGQDIYNLDAVSADAFGTLDIISSIGVILTRTPLLVIFLVIFGIPLYYLSAVLGKMRADLRRIMARVSSPLMSLYNDAIDGVVMIRATGSSEVMAASMMALMNRERVANVADWTCYNWMRATVQTLTSGIVTATALLLVQRTDITPAQAGFILLFAVRMSGVLFHTLQQYSDLEMNFVHAERVNYYIQMPEQETSEGISPPPSWPQKGRIKVQNLSMKYAQDLPDVLHDISFDIEPGERVGLVGSTGSGKSTLATTLFRTTPYSGTITIDDTVDISTIPLNDLRGRLNMVVQDGSLTSGTLRESLDVTGQRDDWEIYEALKRVHLLSDNPGEEEKRDNPFSNLDTYVAVEGANFSQGQRQLLCLARALLKRSKVLVMDEATSSVDLEMDAKITRTIKECFQGTTMLVIAHRLETIIH</sequence>
<name>A0A4Q1BPR7_TREME</name>
<feature type="transmembrane region" description="Helical" evidence="10">
    <location>
        <begin position="1145"/>
        <end position="1170"/>
    </location>
</feature>
<evidence type="ECO:0000259" key="11">
    <source>
        <dbReference type="PROSITE" id="PS50893"/>
    </source>
</evidence>
<evidence type="ECO:0000256" key="8">
    <source>
        <dbReference type="ARBA" id="ARBA00023136"/>
    </source>
</evidence>
<keyword evidence="5" id="KW-0547">Nucleotide-binding</keyword>
<keyword evidence="2" id="KW-0813">Transport</keyword>
<dbReference type="FunFam" id="3.40.50.300:FF:001354">
    <property type="entry name" value="ATP-binding cassette (ABC) transporter, putative"/>
    <property type="match status" value="1"/>
</dbReference>
<dbReference type="OrthoDB" id="6500128at2759"/>
<dbReference type="Gene3D" id="3.40.50.300">
    <property type="entry name" value="P-loop containing nucleotide triphosphate hydrolases"/>
    <property type="match status" value="2"/>
</dbReference>
<evidence type="ECO:0000259" key="12">
    <source>
        <dbReference type="PROSITE" id="PS50929"/>
    </source>
</evidence>
<dbReference type="InterPro" id="IPR036640">
    <property type="entry name" value="ABC1_TM_sf"/>
</dbReference>
<dbReference type="InterPro" id="IPR027417">
    <property type="entry name" value="P-loop_NTPase"/>
</dbReference>
<dbReference type="GO" id="GO:0005524">
    <property type="term" value="F:ATP binding"/>
    <property type="evidence" value="ECO:0007669"/>
    <property type="project" value="UniProtKB-KW"/>
</dbReference>
<evidence type="ECO:0000256" key="5">
    <source>
        <dbReference type="ARBA" id="ARBA00022741"/>
    </source>
</evidence>
<feature type="domain" description="ABC transporter" evidence="11">
    <location>
        <begin position="1420"/>
        <end position="1626"/>
    </location>
</feature>
<dbReference type="PANTHER" id="PTHR24223">
    <property type="entry name" value="ATP-BINDING CASSETTE SUB-FAMILY C"/>
    <property type="match status" value="1"/>
</dbReference>
<dbReference type="Gene3D" id="1.20.1560.10">
    <property type="entry name" value="ABC transporter type 1, transmembrane domain"/>
    <property type="match status" value="2"/>
</dbReference>
<proteinExistence type="predicted"/>
<evidence type="ECO:0008006" key="15">
    <source>
        <dbReference type="Google" id="ProtNLM"/>
    </source>
</evidence>
<dbReference type="SUPFAM" id="SSF52540">
    <property type="entry name" value="P-loop containing nucleoside triphosphate hydrolases"/>
    <property type="match status" value="2"/>
</dbReference>
<accession>A0A4Q1BPR7</accession>
<feature type="transmembrane region" description="Helical" evidence="10">
    <location>
        <begin position="1106"/>
        <end position="1125"/>
    </location>
</feature>
<feature type="region of interest" description="Disordered" evidence="9">
    <location>
        <begin position="1047"/>
        <end position="1076"/>
    </location>
</feature>
<comment type="caution">
    <text evidence="13">The sequence shown here is derived from an EMBL/GenBank/DDBJ whole genome shotgun (WGS) entry which is preliminary data.</text>
</comment>
<dbReference type="GO" id="GO:0000329">
    <property type="term" value="C:fungal-type vacuole membrane"/>
    <property type="evidence" value="ECO:0007669"/>
    <property type="project" value="TreeGrafter"/>
</dbReference>
<dbReference type="EMBL" id="SDIL01000025">
    <property type="protein sequence ID" value="RXK39909.1"/>
    <property type="molecule type" value="Genomic_DNA"/>
</dbReference>
<dbReference type="InterPro" id="IPR003439">
    <property type="entry name" value="ABC_transporter-like_ATP-bd"/>
</dbReference>
<dbReference type="InParanoid" id="A0A4Q1BPR7"/>
<feature type="domain" description="ABC transporter" evidence="11">
    <location>
        <begin position="790"/>
        <end position="1049"/>
    </location>
</feature>
<organism evidence="13 14">
    <name type="scientific">Tremella mesenterica</name>
    <name type="common">Jelly fungus</name>
    <dbReference type="NCBI Taxonomy" id="5217"/>
    <lineage>
        <taxon>Eukaryota</taxon>
        <taxon>Fungi</taxon>
        <taxon>Dikarya</taxon>
        <taxon>Basidiomycota</taxon>
        <taxon>Agaricomycotina</taxon>
        <taxon>Tremellomycetes</taxon>
        <taxon>Tremellales</taxon>
        <taxon>Tremellaceae</taxon>
        <taxon>Tremella</taxon>
    </lineage>
</organism>
<dbReference type="SMART" id="SM00382">
    <property type="entry name" value="AAA"/>
    <property type="match status" value="2"/>
</dbReference>
<dbReference type="SUPFAM" id="SSF90123">
    <property type="entry name" value="ABC transporter transmembrane region"/>
    <property type="match status" value="2"/>
</dbReference>
<dbReference type="PANTHER" id="PTHR24223:SF353">
    <property type="entry name" value="ABC TRANSPORTER ATP-BINDING PROTEIN_PERMEASE VMR1-RELATED"/>
    <property type="match status" value="1"/>
</dbReference>
<dbReference type="PROSITE" id="PS50929">
    <property type="entry name" value="ABC_TM1F"/>
    <property type="match status" value="2"/>
</dbReference>
<dbReference type="CDD" id="cd03244">
    <property type="entry name" value="ABCC_MRP_domain2"/>
    <property type="match status" value="1"/>
</dbReference>
<dbReference type="GO" id="GO:0140359">
    <property type="term" value="F:ABC-type transporter activity"/>
    <property type="evidence" value="ECO:0007669"/>
    <property type="project" value="InterPro"/>
</dbReference>
<evidence type="ECO:0000256" key="10">
    <source>
        <dbReference type="SAM" id="Phobius"/>
    </source>
</evidence>
<dbReference type="InterPro" id="IPR011527">
    <property type="entry name" value="ABC1_TM_dom"/>
</dbReference>
<keyword evidence="8 10" id="KW-0472">Membrane</keyword>
<comment type="subcellular location">
    <subcellularLocation>
        <location evidence="1">Membrane</location>
        <topology evidence="1">Multi-pass membrane protein</topology>
    </subcellularLocation>
</comment>
<evidence type="ECO:0000256" key="3">
    <source>
        <dbReference type="ARBA" id="ARBA00022692"/>
    </source>
</evidence>
<dbReference type="Proteomes" id="UP000289152">
    <property type="component" value="Unassembled WGS sequence"/>
</dbReference>
<dbReference type="InterPro" id="IPR017871">
    <property type="entry name" value="ABC_transporter-like_CS"/>
</dbReference>
<evidence type="ECO:0000313" key="13">
    <source>
        <dbReference type="EMBL" id="RXK39909.1"/>
    </source>
</evidence>
<keyword evidence="7 10" id="KW-1133">Transmembrane helix</keyword>
<evidence type="ECO:0000313" key="14">
    <source>
        <dbReference type="Proteomes" id="UP000289152"/>
    </source>
</evidence>
<evidence type="ECO:0000256" key="7">
    <source>
        <dbReference type="ARBA" id="ARBA00022989"/>
    </source>
</evidence>
<feature type="domain" description="ABC transmembrane type-1" evidence="12">
    <location>
        <begin position="535"/>
        <end position="756"/>
    </location>
</feature>
<dbReference type="PROSITE" id="PS00211">
    <property type="entry name" value="ABC_TRANSPORTER_1"/>
    <property type="match status" value="2"/>
</dbReference>
<feature type="transmembrane region" description="Helical" evidence="10">
    <location>
        <begin position="125"/>
        <end position="147"/>
    </location>
</feature>
<gene>
    <name evidence="13" type="ORF">M231_02843</name>
</gene>
<feature type="domain" description="ABC transmembrane type-1" evidence="12">
    <location>
        <begin position="1183"/>
        <end position="1385"/>
    </location>
</feature>
<dbReference type="GO" id="GO:0016887">
    <property type="term" value="F:ATP hydrolysis activity"/>
    <property type="evidence" value="ECO:0007669"/>
    <property type="project" value="InterPro"/>
</dbReference>
<keyword evidence="4" id="KW-0677">Repeat</keyword>
<dbReference type="VEuPathDB" id="FungiDB:TREMEDRAFT_35671"/>
<dbReference type="PROSITE" id="PS50893">
    <property type="entry name" value="ABC_TRANSPORTER_2"/>
    <property type="match status" value="2"/>
</dbReference>
<dbReference type="InterPro" id="IPR050173">
    <property type="entry name" value="ABC_transporter_C-like"/>
</dbReference>
<evidence type="ECO:0000256" key="4">
    <source>
        <dbReference type="ARBA" id="ARBA00022737"/>
    </source>
</evidence>
<keyword evidence="3 10" id="KW-0812">Transmembrane</keyword>
<evidence type="ECO:0000256" key="2">
    <source>
        <dbReference type="ARBA" id="ARBA00022448"/>
    </source>
</evidence>
<protein>
    <recommendedName>
        <fullName evidence="15">ATP-binding cassette transporter</fullName>
    </recommendedName>
</protein>
<dbReference type="CDD" id="cd18596">
    <property type="entry name" value="ABC_6TM_VMR1_D1_like"/>
    <property type="match status" value="1"/>
</dbReference>
<feature type="transmembrane region" description="Helical" evidence="10">
    <location>
        <begin position="608"/>
        <end position="635"/>
    </location>
</feature>
<feature type="region of interest" description="Disordered" evidence="9">
    <location>
        <begin position="335"/>
        <end position="354"/>
    </location>
</feature>
<feature type="region of interest" description="Disordered" evidence="9">
    <location>
        <begin position="157"/>
        <end position="176"/>
    </location>
</feature>
<dbReference type="InterPro" id="IPR044726">
    <property type="entry name" value="ABCC_6TM_D2"/>
</dbReference>
<dbReference type="CDD" id="cd18580">
    <property type="entry name" value="ABC_6TM_ABCC_D2"/>
    <property type="match status" value="1"/>
</dbReference>
<keyword evidence="6" id="KW-0067">ATP-binding</keyword>
<dbReference type="Pfam" id="PF00005">
    <property type="entry name" value="ABC_tran"/>
    <property type="match status" value="2"/>
</dbReference>
<dbReference type="InterPro" id="IPR003593">
    <property type="entry name" value="AAA+_ATPase"/>
</dbReference>
<dbReference type="Pfam" id="PF00664">
    <property type="entry name" value="ABC_membrane"/>
    <property type="match status" value="2"/>
</dbReference>
<evidence type="ECO:0000256" key="9">
    <source>
        <dbReference type="SAM" id="MobiDB-lite"/>
    </source>
</evidence>